<evidence type="ECO:0000259" key="2">
    <source>
        <dbReference type="PROSITE" id="PS50211"/>
    </source>
</evidence>
<dbReference type="Proteomes" id="UP000078348">
    <property type="component" value="Unassembled WGS sequence"/>
</dbReference>
<comment type="caution">
    <text evidence="3">The sequence shown here is derived from an EMBL/GenBank/DDBJ whole genome shotgun (WGS) entry which is preliminary data.</text>
</comment>
<dbReference type="SMART" id="SM00800">
    <property type="entry name" value="uDENN"/>
    <property type="match status" value="1"/>
</dbReference>
<dbReference type="InterPro" id="IPR005112">
    <property type="entry name" value="dDENN_dom"/>
</dbReference>
<name>A0A196S665_BLAHN</name>
<dbReference type="Pfam" id="PF03456">
    <property type="entry name" value="uDENN"/>
    <property type="match status" value="1"/>
</dbReference>
<feature type="region of interest" description="Disordered" evidence="1">
    <location>
        <begin position="575"/>
        <end position="596"/>
    </location>
</feature>
<dbReference type="PROSITE" id="PS50211">
    <property type="entry name" value="DENN"/>
    <property type="match status" value="1"/>
</dbReference>
<dbReference type="OrthoDB" id="6019893at2759"/>
<reference evidence="3 4" key="1">
    <citation type="submission" date="2016-05" db="EMBL/GenBank/DDBJ databases">
        <title>Nuclear genome of Blastocystis sp. subtype 1 NandII.</title>
        <authorList>
            <person name="Gentekaki E."/>
            <person name="Curtis B."/>
            <person name="Stairs C."/>
            <person name="Eme L."/>
            <person name="Herman E."/>
            <person name="Klimes V."/>
            <person name="Arias M.C."/>
            <person name="Elias M."/>
            <person name="Hilliou F."/>
            <person name="Klute M."/>
            <person name="Malik S.-B."/>
            <person name="Pightling A."/>
            <person name="Rachubinski R."/>
            <person name="Salas D."/>
            <person name="Schlacht A."/>
            <person name="Suga H."/>
            <person name="Archibald J."/>
            <person name="Ball S.G."/>
            <person name="Clark G."/>
            <person name="Dacks J."/>
            <person name="Van Der Giezen M."/>
            <person name="Tsaousis A."/>
            <person name="Roger A."/>
        </authorList>
    </citation>
    <scope>NUCLEOTIDE SEQUENCE [LARGE SCALE GENOMIC DNA]</scope>
    <source>
        <strain evidence="4">ATCC 50177 / NandII</strain>
    </source>
</reference>
<dbReference type="EMBL" id="LXWW01000576">
    <property type="protein sequence ID" value="OAO11891.1"/>
    <property type="molecule type" value="Genomic_DNA"/>
</dbReference>
<dbReference type="Gene3D" id="3.40.50.11500">
    <property type="match status" value="1"/>
</dbReference>
<dbReference type="InterPro" id="IPR051696">
    <property type="entry name" value="DENN_Domain_GEFs"/>
</dbReference>
<dbReference type="PANTHER" id="PTHR12296">
    <property type="entry name" value="DENN DOMAIN-CONTAINING PROTEIN 4"/>
    <property type="match status" value="1"/>
</dbReference>
<keyword evidence="4" id="KW-1185">Reference proteome</keyword>
<dbReference type="InterPro" id="IPR043153">
    <property type="entry name" value="DENN_C"/>
</dbReference>
<dbReference type="GO" id="GO:0032483">
    <property type="term" value="P:regulation of Rab protein signal transduction"/>
    <property type="evidence" value="ECO:0007669"/>
    <property type="project" value="TreeGrafter"/>
</dbReference>
<evidence type="ECO:0000313" key="3">
    <source>
        <dbReference type="EMBL" id="OAO11891.1"/>
    </source>
</evidence>
<dbReference type="Gene3D" id="3.30.450.200">
    <property type="match status" value="1"/>
</dbReference>
<dbReference type="GO" id="GO:0031410">
    <property type="term" value="C:cytoplasmic vesicle"/>
    <property type="evidence" value="ECO:0007669"/>
    <property type="project" value="TreeGrafter"/>
</dbReference>
<proteinExistence type="predicted"/>
<organism evidence="3 4">
    <name type="scientific">Blastocystis sp. subtype 1 (strain ATCC 50177 / NandII)</name>
    <dbReference type="NCBI Taxonomy" id="478820"/>
    <lineage>
        <taxon>Eukaryota</taxon>
        <taxon>Sar</taxon>
        <taxon>Stramenopiles</taxon>
        <taxon>Bigyra</taxon>
        <taxon>Opalozoa</taxon>
        <taxon>Opalinata</taxon>
        <taxon>Blastocystidae</taxon>
        <taxon>Blastocystis</taxon>
    </lineage>
</organism>
<dbReference type="STRING" id="478820.A0A196S665"/>
<dbReference type="SMART" id="SM00799">
    <property type="entry name" value="DENN"/>
    <property type="match status" value="1"/>
</dbReference>
<protein>
    <submittedName>
        <fullName evidence="3">C-myc promoter-binding protein</fullName>
    </submittedName>
</protein>
<evidence type="ECO:0000256" key="1">
    <source>
        <dbReference type="SAM" id="MobiDB-lite"/>
    </source>
</evidence>
<dbReference type="SMART" id="SM00801">
    <property type="entry name" value="dDENN"/>
    <property type="match status" value="1"/>
</dbReference>
<feature type="domain" description="UDENN" evidence="2">
    <location>
        <begin position="6"/>
        <end position="683"/>
    </location>
</feature>
<dbReference type="InterPro" id="IPR001194">
    <property type="entry name" value="cDENN_dom"/>
</dbReference>
<feature type="compositionally biased region" description="Low complexity" evidence="1">
    <location>
        <begin position="575"/>
        <end position="586"/>
    </location>
</feature>
<accession>A0A196S665</accession>
<dbReference type="InterPro" id="IPR005113">
    <property type="entry name" value="uDENN_dom"/>
</dbReference>
<dbReference type="SUPFAM" id="SSF50156">
    <property type="entry name" value="PDZ domain-like"/>
    <property type="match status" value="1"/>
</dbReference>
<dbReference type="InterPro" id="IPR036034">
    <property type="entry name" value="PDZ_sf"/>
</dbReference>
<dbReference type="Pfam" id="PF02141">
    <property type="entry name" value="DENN"/>
    <property type="match status" value="1"/>
</dbReference>
<feature type="compositionally biased region" description="Basic and acidic residues" evidence="1">
    <location>
        <begin position="587"/>
        <end position="596"/>
    </location>
</feature>
<evidence type="ECO:0000313" key="4">
    <source>
        <dbReference type="Proteomes" id="UP000078348"/>
    </source>
</evidence>
<dbReference type="InterPro" id="IPR037516">
    <property type="entry name" value="Tripartite_DENN"/>
</dbReference>
<sequence length="785" mass="89194">MPILADYFMSVTVPPTEENIGLSNPPVVIVDRYPTADHKKHRFPENSQYCCIPGSAKIRYLKKEKRRPYFFTFCFTLDDGSRSYGTSLFYYEKLKIDGEYRLDEKGRNLYVPRAICVLSHQPVFSAFNVFLREVYRNSIVDAEDSFADETSAIPRVDSFEALLRKGSICDIISDDLVPNLPLERHISHFVDFCPSLEHNLCLSIPIFQKVLTLRIPPSYCLPYVDRLCFDCLFTSLSPRNIAKVVAAALQEHRILLVSEQADSLTLCAEAILSLLYPFRWFHPFVPILPLSVTETISAEFPYIFGVTAKQFRRDECQSSLEGVLIVQLDYDKLVIPESLDLHFFNPRFVRRFEKRVQRHLPPPPTRILYCDSPIVAHSTFLLFEITFGPGRLGLSLNSKRAVLREGDPKVDCVVLSRSPDDDVADAGPARRVALFKREPCVVAVNGVSVVGKKYPEVKTLIEQATRPLVLRCQIGTVPAVPCHIPVVTPSLHLRTRSHELAVAQTRSESVQQASDGAGDETVSRIASTEGHSLSLTFPDTDPLVSPAIVSPSDEQGSLHRYYRCLTPAVTPGVTPGVTPTVSATPTEGHKKQASPEELELKSADFVESVRIQFMLELCSLIGQYKRHFHSDAKEGATMEEILDKKAFLREVEEEDRPFVKRIAKTQLFRHLIEDAFEYEDNYELNLFNDCIAVVRGMKEYAEEYIFDQLLPSHWPLQRVEVPMPTGEGVPEQWFEEELVRDLECFPRLKEANYGSHVSRMKVEVKEERRSIVPSDMKSVLKKYRQ</sequence>
<dbReference type="AlphaFoldDB" id="A0A196S665"/>
<dbReference type="PANTHER" id="PTHR12296:SF21">
    <property type="entry name" value="DENN DOMAIN-CONTAINING PROTEIN 3"/>
    <property type="match status" value="1"/>
</dbReference>
<gene>
    <name evidence="3" type="ORF">AV274_6441</name>
</gene>